<accession>A0AAQ1TXS2</accession>
<dbReference type="EMBL" id="BJLD01000022">
    <property type="protein sequence ID" value="GEA44765.1"/>
    <property type="molecule type" value="Genomic_DNA"/>
</dbReference>
<dbReference type="AlphaFoldDB" id="A0AAQ1TXS2"/>
<sequence>MHTPTLEDLDLATISLIFALRDSLTDDGPSRLDFWNLRATTAVETAAAGAANFGQAVTIACRKLQIPALSKSGAERIIEAGQIIDMDYAAWARHIAQNIVYIVAIARVENSEIQAARKTAKEAK</sequence>
<evidence type="ECO:0000313" key="3">
    <source>
        <dbReference type="Proteomes" id="UP000315234"/>
    </source>
</evidence>
<comment type="caution">
    <text evidence="1">The sequence shown here is derived from an EMBL/GenBank/DDBJ whole genome shotgun (WGS) entry which is preliminary data.</text>
</comment>
<evidence type="ECO:0000313" key="1">
    <source>
        <dbReference type="EMBL" id="GEA42076.1"/>
    </source>
</evidence>
<proteinExistence type="predicted"/>
<organism evidence="1 3">
    <name type="scientific">Corynebacterium striatum</name>
    <dbReference type="NCBI Taxonomy" id="43770"/>
    <lineage>
        <taxon>Bacteria</taxon>
        <taxon>Bacillati</taxon>
        <taxon>Actinomycetota</taxon>
        <taxon>Actinomycetes</taxon>
        <taxon>Mycobacteriales</taxon>
        <taxon>Corynebacteriaceae</taxon>
        <taxon>Corynebacterium</taxon>
    </lineage>
</organism>
<dbReference type="RefSeq" id="WP_005529622.1">
    <property type="nucleotide sequence ID" value="NZ_BJLD01000001.1"/>
</dbReference>
<name>A0AAQ1TXS2_CORST</name>
<gene>
    <name evidence="1" type="ORF">Cst04h_02460</name>
    <name evidence="2" type="ORF">Cst04h_29350</name>
</gene>
<reference evidence="1 3" key="1">
    <citation type="submission" date="2019-06" db="EMBL/GenBank/DDBJ databases">
        <title>Draft genome sequence of Corynebacterium striatum NBRC 15291.</title>
        <authorList>
            <person name="Miura T."/>
            <person name="Furukawa M."/>
            <person name="Shimamura M."/>
            <person name="Ohyama Y."/>
            <person name="Yamazoe A."/>
            <person name="Kawasaki H."/>
        </authorList>
    </citation>
    <scope>NUCLEOTIDE SEQUENCE [LARGE SCALE GENOMIC DNA]</scope>
    <source>
        <strain evidence="1 3">NBRC 15291</strain>
    </source>
</reference>
<dbReference type="Proteomes" id="UP000315234">
    <property type="component" value="Unassembled WGS sequence"/>
</dbReference>
<dbReference type="EMBL" id="BJLD01000001">
    <property type="protein sequence ID" value="GEA42076.1"/>
    <property type="molecule type" value="Genomic_DNA"/>
</dbReference>
<evidence type="ECO:0000313" key="2">
    <source>
        <dbReference type="EMBL" id="GEA44765.1"/>
    </source>
</evidence>
<protein>
    <submittedName>
        <fullName evidence="1">Uncharacterized protein</fullName>
    </submittedName>
</protein>